<dbReference type="EMBL" id="NITV01000010">
    <property type="protein sequence ID" value="PDO84294.1"/>
    <property type="molecule type" value="Genomic_DNA"/>
</dbReference>
<accession>A0ABX4IM11</accession>
<dbReference type="Proteomes" id="UP000219642">
    <property type="component" value="Unassembled WGS sequence"/>
</dbReference>
<dbReference type="InterPro" id="IPR009241">
    <property type="entry name" value="HigB-like"/>
</dbReference>
<organism evidence="1 2">
    <name type="scientific">Kosakonia pseudosacchari</name>
    <dbReference type="NCBI Taxonomy" id="1646340"/>
    <lineage>
        <taxon>Bacteria</taxon>
        <taxon>Pseudomonadati</taxon>
        <taxon>Pseudomonadota</taxon>
        <taxon>Gammaproteobacteria</taxon>
        <taxon>Enterobacterales</taxon>
        <taxon>Enterobacteriaceae</taxon>
        <taxon>Kosakonia</taxon>
    </lineage>
</organism>
<gene>
    <name evidence="1" type="ORF">BK796_18560</name>
</gene>
<name>A0ABX4IM11_9ENTR</name>
<dbReference type="RefSeq" id="WP_097401590.1">
    <property type="nucleotide sequence ID" value="NZ_CP063425.1"/>
</dbReference>
<protein>
    <submittedName>
        <fullName evidence="1">Addiction module toxin RelE</fullName>
    </submittedName>
</protein>
<keyword evidence="2" id="KW-1185">Reference proteome</keyword>
<reference evidence="1 2" key="1">
    <citation type="submission" date="2017-06" db="EMBL/GenBank/DDBJ databases">
        <title>Draft genome sequence of nitrogen-fixing Kosakonia pseudosacchari strain NN143 isolated from sugarcane roots.</title>
        <authorList>
            <person name="Li Y."/>
            <person name="Li S."/>
            <person name="Lin L."/>
            <person name="Wu X."/>
            <person name="Yang L."/>
            <person name="Li Y."/>
            <person name="An Q."/>
        </authorList>
    </citation>
    <scope>NUCLEOTIDE SEQUENCE [LARGE SCALE GENOMIC DNA]</scope>
    <source>
        <strain evidence="1 2">NN143</strain>
    </source>
</reference>
<dbReference type="SUPFAM" id="SSF143011">
    <property type="entry name" value="RelE-like"/>
    <property type="match status" value="1"/>
</dbReference>
<dbReference type="Pfam" id="PF05973">
    <property type="entry name" value="Gp49"/>
    <property type="match status" value="1"/>
</dbReference>
<comment type="caution">
    <text evidence="1">The sequence shown here is derived from an EMBL/GenBank/DDBJ whole genome shotgun (WGS) entry which is preliminary data.</text>
</comment>
<dbReference type="InterPro" id="IPR035093">
    <property type="entry name" value="RelE/ParE_toxin_dom_sf"/>
</dbReference>
<evidence type="ECO:0000313" key="2">
    <source>
        <dbReference type="Proteomes" id="UP000219642"/>
    </source>
</evidence>
<proteinExistence type="predicted"/>
<evidence type="ECO:0000313" key="1">
    <source>
        <dbReference type="EMBL" id="PDO84294.1"/>
    </source>
</evidence>
<sequence length="106" mass="12375">MFTVIFHDEAEAEFIALPAPIRAKMSRLLHKLEHNPRMLREPDSKPLGNGLFEIRTQGTDIARGLWVYQTGERIFLLRIFIKKSQKIPTGEMELAVRRLEEMKNEI</sequence>